<gene>
    <name evidence="2" type="ORF">SAPINGB_P002381</name>
</gene>
<sequence>MFSTGTQQKHSFHPLLFLWALVAPLATFIILYFSTELQAHLERTYFVSQPLRQSNCDAVLKAGRYLDDPSFRPKIWQPDGCAMHPYTGPSALHDFTECFDPGDEIIVAGDSTARQVFYGLVSSLQPAQHYNISKREDLTVIVNGVSLRYFWSSYLDDMPQIFSDISKNGAKSKYKQVANSLKPTESLTRSKTHVFFTGGLWHAWYKTKDDGLRNYYKSMSQLFDIFKTAPNGVFDKVYFAPVMMPNYPQMTSDRWTFDVLSEMMNFTDTYFNFHRTKSGHGGPGGVVYKESGQVAMYYIPFTHEIGGEHHYGLYDQSGIHFNDIGRYLEPAILLNHMCNQVLADKKVANFAGTCCIEYPAMSRVAQIGLLAIITVALAAVIAASGKKAVIPLVTVLASVWAAGYVYMAERTHALSKIALHFEPAKGAILVQLGVLLAMFWPVLGGYGFKSGENLVVFKQSFPVGVLTKQLLNEFKGLCVAILLTVQVTGYDRVYDTYTGEVLARVFFSSYAMAEVYSLTLDVVERGSVRLYLRRLVHIFLLPGLIALALHHKDSQEGMVEKTQSAFQALTNLSPIAAKLFFWFSFVVVVVNLAKLLQVKFSQPLSVQAGFLIIAGAATFIARWATVEKYGPTQVTKTPAGTMINIGDAVYNKQHPILGDFWPVFAAFFAAWFGSISISNSSETYSEVVPSKKALVSVAAAAAIVTNALHRGLRFELPPLLIASNNRSYMDISADRYAEAILRRGHGYSTSVHGIVCMVFVLFWVFCRLALLHVTRGDKQEEEGGGKEVEETKVSQWRKLNYRYLGGFVWLAGCSYEVLVLRAHVLLAAGGTTLLYVLPTSTGATFSRLVERTLGLIAKDAPFKYFVFNGVLFAKVLEWVNLCVVVWVCLVVAVTVGAGWQYMEEEDEK</sequence>
<dbReference type="Proteomes" id="UP000398389">
    <property type="component" value="Unassembled WGS sequence"/>
</dbReference>
<accession>A0A5E8BDK9</accession>
<feature type="transmembrane region" description="Helical" evidence="1">
    <location>
        <begin position="693"/>
        <end position="712"/>
    </location>
</feature>
<feature type="transmembrane region" description="Helical" evidence="1">
    <location>
        <begin position="428"/>
        <end position="448"/>
    </location>
</feature>
<feature type="transmembrane region" description="Helical" evidence="1">
    <location>
        <begin position="807"/>
        <end position="837"/>
    </location>
</feature>
<feature type="transmembrane region" description="Helical" evidence="1">
    <location>
        <begin position="751"/>
        <end position="770"/>
    </location>
</feature>
<keyword evidence="1" id="KW-0472">Membrane</keyword>
<dbReference type="OrthoDB" id="1932925at2759"/>
<dbReference type="AlphaFoldDB" id="A0A5E8BDK9"/>
<keyword evidence="1" id="KW-1133">Transmembrane helix</keyword>
<dbReference type="RefSeq" id="XP_031852991.1">
    <property type="nucleotide sequence ID" value="XM_031997100.1"/>
</dbReference>
<keyword evidence="3" id="KW-1185">Reference proteome</keyword>
<feature type="transmembrane region" description="Helical" evidence="1">
    <location>
        <begin position="12"/>
        <end position="33"/>
    </location>
</feature>
<evidence type="ECO:0008006" key="4">
    <source>
        <dbReference type="Google" id="ProtNLM"/>
    </source>
</evidence>
<evidence type="ECO:0000313" key="2">
    <source>
        <dbReference type="EMBL" id="VVT49663.1"/>
    </source>
</evidence>
<feature type="transmembrane region" description="Helical" evidence="1">
    <location>
        <begin position="364"/>
        <end position="383"/>
    </location>
</feature>
<feature type="transmembrane region" description="Helical" evidence="1">
    <location>
        <begin position="660"/>
        <end position="681"/>
    </location>
</feature>
<proteinExistence type="predicted"/>
<organism evidence="2 3">
    <name type="scientific">Magnusiomyces paraingens</name>
    <dbReference type="NCBI Taxonomy" id="2606893"/>
    <lineage>
        <taxon>Eukaryota</taxon>
        <taxon>Fungi</taxon>
        <taxon>Dikarya</taxon>
        <taxon>Ascomycota</taxon>
        <taxon>Saccharomycotina</taxon>
        <taxon>Dipodascomycetes</taxon>
        <taxon>Dipodascales</taxon>
        <taxon>Dipodascaceae</taxon>
        <taxon>Magnusiomyces</taxon>
    </lineage>
</organism>
<evidence type="ECO:0000256" key="1">
    <source>
        <dbReference type="SAM" id="Phobius"/>
    </source>
</evidence>
<feature type="transmembrane region" description="Helical" evidence="1">
    <location>
        <begin position="389"/>
        <end position="407"/>
    </location>
</feature>
<feature type="transmembrane region" description="Helical" evidence="1">
    <location>
        <begin position="535"/>
        <end position="552"/>
    </location>
</feature>
<name>A0A5E8BDK9_9ASCO</name>
<feature type="transmembrane region" description="Helical" evidence="1">
    <location>
        <begin position="878"/>
        <end position="899"/>
    </location>
</feature>
<feature type="transmembrane region" description="Helical" evidence="1">
    <location>
        <begin position="572"/>
        <end position="592"/>
    </location>
</feature>
<reference evidence="2 3" key="1">
    <citation type="submission" date="2019-09" db="EMBL/GenBank/DDBJ databases">
        <authorList>
            <person name="Brejova B."/>
        </authorList>
    </citation>
    <scope>NUCLEOTIDE SEQUENCE [LARGE SCALE GENOMIC DNA]</scope>
</reference>
<feature type="transmembrane region" description="Helical" evidence="1">
    <location>
        <begin position="501"/>
        <end position="523"/>
    </location>
</feature>
<evidence type="ECO:0000313" key="3">
    <source>
        <dbReference type="Proteomes" id="UP000398389"/>
    </source>
</evidence>
<keyword evidence="1" id="KW-0812">Transmembrane</keyword>
<protein>
    <recommendedName>
        <fullName evidence="4">Cas1p 10 TM acyl transferase domain-containing protein</fullName>
    </recommendedName>
</protein>
<dbReference type="EMBL" id="CABVLU010000002">
    <property type="protein sequence ID" value="VVT49663.1"/>
    <property type="molecule type" value="Genomic_DNA"/>
</dbReference>
<feature type="transmembrane region" description="Helical" evidence="1">
    <location>
        <begin position="604"/>
        <end position="624"/>
    </location>
</feature>
<dbReference type="GeneID" id="43581200"/>